<dbReference type="Proteomes" id="UP000617681">
    <property type="component" value="Chromosome"/>
</dbReference>
<dbReference type="InterPro" id="IPR012558">
    <property type="entry name" value="Emycin-R_leader_pep1"/>
</dbReference>
<gene>
    <name evidence="1" type="ORF">I6J21_01115</name>
</gene>
<name>A0AAX1LBL6_9CORY</name>
<reference evidence="1" key="1">
    <citation type="submission" date="2021-02" db="EMBL/GenBank/DDBJ databases">
        <title>FDA dAtabase for Regulatory Grade micrObial Sequences (FDA-ARGOS): Supporting development and validation of Infectious Disease Dx tests.</title>
        <authorList>
            <person name="Sproer C."/>
            <person name="Gronow S."/>
            <person name="Severitt S."/>
            <person name="Schroder I."/>
            <person name="Tallon L."/>
            <person name="Sadzewicz L."/>
            <person name="Zhao X."/>
            <person name="Boylan J."/>
            <person name="Ott S."/>
            <person name="Bowen H."/>
            <person name="Vavikolanu K."/>
            <person name="Mehta A."/>
            <person name="Aluvathingal J."/>
            <person name="Nadendla S."/>
            <person name="Lowell S."/>
            <person name="Myers T."/>
            <person name="Yan Y."/>
            <person name="Sichtig H."/>
        </authorList>
    </citation>
    <scope>NUCLEOTIDE SEQUENCE</scope>
    <source>
        <strain evidence="1">FDAARGOS_1191</strain>
    </source>
</reference>
<protein>
    <submittedName>
        <fullName evidence="1">Erythromycin resistance leader peptide</fullName>
    </submittedName>
</protein>
<dbReference type="AlphaFoldDB" id="A0AAX1LBL6"/>
<accession>A0AAX1LBL6</accession>
<dbReference type="EMBL" id="CP069534">
    <property type="protein sequence ID" value="QRP71760.1"/>
    <property type="molecule type" value="Genomic_DNA"/>
</dbReference>
<evidence type="ECO:0000313" key="2">
    <source>
        <dbReference type="Proteomes" id="UP000617681"/>
    </source>
</evidence>
<dbReference type="Pfam" id="PF08051">
    <property type="entry name" value="Ery_res_leader1"/>
    <property type="match status" value="1"/>
</dbReference>
<organism evidence="1 2">
    <name type="scientific">Corynebacterium glucuronolyticum</name>
    <dbReference type="NCBI Taxonomy" id="39791"/>
    <lineage>
        <taxon>Bacteria</taxon>
        <taxon>Bacillati</taxon>
        <taxon>Actinomycetota</taxon>
        <taxon>Actinomycetes</taxon>
        <taxon>Mycobacteriales</taxon>
        <taxon>Corynebacteriaceae</taxon>
        <taxon>Corynebacterium</taxon>
    </lineage>
</organism>
<proteinExistence type="predicted"/>
<sequence>MLEMDIIRPMLISGTAFLRLRTNR</sequence>
<evidence type="ECO:0000313" key="1">
    <source>
        <dbReference type="EMBL" id="QRP71760.1"/>
    </source>
</evidence>